<feature type="compositionally biased region" description="Basic residues" evidence="1">
    <location>
        <begin position="372"/>
        <end position="381"/>
    </location>
</feature>
<organism evidence="2 3">
    <name type="scientific">Nocardioides mangrovi</name>
    <dbReference type="NCBI Taxonomy" id="2874580"/>
    <lineage>
        <taxon>Bacteria</taxon>
        <taxon>Bacillati</taxon>
        <taxon>Actinomycetota</taxon>
        <taxon>Actinomycetes</taxon>
        <taxon>Propionibacteriales</taxon>
        <taxon>Nocardioidaceae</taxon>
        <taxon>Nocardioides</taxon>
    </lineage>
</organism>
<reference evidence="2 3" key="1">
    <citation type="submission" date="2021-09" db="EMBL/GenBank/DDBJ databases">
        <title>Whole genome sequence of Nocardioides sp. GBK3QG-3.</title>
        <authorList>
            <person name="Tuo L."/>
        </authorList>
    </citation>
    <scope>NUCLEOTIDE SEQUENCE [LARGE SCALE GENOMIC DNA]</scope>
    <source>
        <strain evidence="2 3">GBK3QG-3</strain>
    </source>
</reference>
<sequence>MARRVFLHIGPPKTGTTFLQAAWFKHRHVMAEQGVLYPGDQLMDQFRASAVVLDKSRVTDRMPAADLASWERLSDAVRAWDGDAILSSEHYAIAKGPRVRAVLDAVADLGTELHLVVTARDLARLLPAAWQQSIKQGNDETFDAYWRGLAEEPHQPFWRAQDLPRLLDRWAADLPPERVHLVVHGRPGTPHTLLWERMCAVTGVDAGILKEVDRTNESLGIVQVEFLRRVNAGLPTDRDRMDMGRMTKNYITKEVLALTGTSTPLALPDEARAWLVEVGDRVVAELETRPYDVVGDLADLRGDAEGRPGRTPDSVSDAEVADVASAAFAQMMVHELERRRAQRNRQAAAATRRTAKRAAKKVAAPPPGLLGRLRRRLAGTR</sequence>
<dbReference type="Gene3D" id="3.40.50.300">
    <property type="entry name" value="P-loop containing nucleotide triphosphate hydrolases"/>
    <property type="match status" value="1"/>
</dbReference>
<keyword evidence="3" id="KW-1185">Reference proteome</keyword>
<dbReference type="Proteomes" id="UP000780875">
    <property type="component" value="Unassembled WGS sequence"/>
</dbReference>
<feature type="region of interest" description="Disordered" evidence="1">
    <location>
        <begin position="340"/>
        <end position="381"/>
    </location>
</feature>
<evidence type="ECO:0000313" key="2">
    <source>
        <dbReference type="EMBL" id="MBZ5737294.1"/>
    </source>
</evidence>
<evidence type="ECO:0000256" key="1">
    <source>
        <dbReference type="SAM" id="MobiDB-lite"/>
    </source>
</evidence>
<evidence type="ECO:0000313" key="3">
    <source>
        <dbReference type="Proteomes" id="UP000780875"/>
    </source>
</evidence>
<dbReference type="EMBL" id="JAIQZJ010000001">
    <property type="protein sequence ID" value="MBZ5737294.1"/>
    <property type="molecule type" value="Genomic_DNA"/>
</dbReference>
<name>A0ABS7U8T9_9ACTN</name>
<comment type="caution">
    <text evidence="2">The sequence shown here is derived from an EMBL/GenBank/DDBJ whole genome shotgun (WGS) entry which is preliminary data.</text>
</comment>
<gene>
    <name evidence="2" type="ORF">K8U61_03885</name>
</gene>
<accession>A0ABS7U8T9</accession>
<dbReference type="SUPFAM" id="SSF52540">
    <property type="entry name" value="P-loop containing nucleoside triphosphate hydrolases"/>
    <property type="match status" value="1"/>
</dbReference>
<dbReference type="RefSeq" id="WP_224121649.1">
    <property type="nucleotide sequence ID" value="NZ_JAIQZJ010000001.1"/>
</dbReference>
<proteinExistence type="predicted"/>
<protein>
    <recommendedName>
        <fullName evidence="4">Sulfotransferase family protein</fullName>
    </recommendedName>
</protein>
<dbReference type="InterPro" id="IPR027417">
    <property type="entry name" value="P-loop_NTPase"/>
</dbReference>
<evidence type="ECO:0008006" key="4">
    <source>
        <dbReference type="Google" id="ProtNLM"/>
    </source>
</evidence>